<name>A0A8D4VPF0_9GAMM</name>
<keyword evidence="1" id="KW-0472">Membrane</keyword>
<sequence>MNKKTLKFLTAVSMIGLLGGCSTHPKNTATLDSKISAVVADDFGQFMYHETLSEENLAETRKIRQWWADDHYWNIDTEQAAVAAADRALKHRQAAEKHLEGWHDRCVRHPDVCIKGELVTIAHFDTGSATPRSVDEKALHHLLDLSRLHHPLTVEVIGYTDTVGGDAPNKNLAARRANAVHDILKKHGIDSHTVVQDVAYGKAGGPDHTANANNRRDDVKVHAYQPYPK</sequence>
<evidence type="ECO:0000259" key="3">
    <source>
        <dbReference type="PROSITE" id="PS51123"/>
    </source>
</evidence>
<protein>
    <recommendedName>
        <fullName evidence="3">OmpA-like domain-containing protein</fullName>
    </recommendedName>
</protein>
<dbReference type="CDD" id="cd07185">
    <property type="entry name" value="OmpA_C-like"/>
    <property type="match status" value="1"/>
</dbReference>
<accession>A0A8D4VPF0</accession>
<dbReference type="GO" id="GO:0016020">
    <property type="term" value="C:membrane"/>
    <property type="evidence" value="ECO:0007669"/>
    <property type="project" value="UniProtKB-UniRule"/>
</dbReference>
<evidence type="ECO:0000313" key="5">
    <source>
        <dbReference type="Proteomes" id="UP000824988"/>
    </source>
</evidence>
<dbReference type="PROSITE" id="PS51123">
    <property type="entry name" value="OMPA_2"/>
    <property type="match status" value="1"/>
</dbReference>
<gene>
    <name evidence="4" type="ORF">MoryE10_19520</name>
</gene>
<feature type="region of interest" description="Disordered" evidence="2">
    <location>
        <begin position="202"/>
        <end position="229"/>
    </location>
</feature>
<evidence type="ECO:0000256" key="1">
    <source>
        <dbReference type="PROSITE-ProRule" id="PRU00473"/>
    </source>
</evidence>
<evidence type="ECO:0000256" key="2">
    <source>
        <dbReference type="SAM" id="MobiDB-lite"/>
    </source>
</evidence>
<evidence type="ECO:0000313" key="4">
    <source>
        <dbReference type="EMBL" id="BBL71346.1"/>
    </source>
</evidence>
<dbReference type="Pfam" id="PF00691">
    <property type="entry name" value="OmpA"/>
    <property type="match status" value="1"/>
</dbReference>
<organism evidence="4 5">
    <name type="scientific">Methylogaea oryzae</name>
    <dbReference type="NCBI Taxonomy" id="1295382"/>
    <lineage>
        <taxon>Bacteria</taxon>
        <taxon>Pseudomonadati</taxon>
        <taxon>Pseudomonadota</taxon>
        <taxon>Gammaproteobacteria</taxon>
        <taxon>Methylococcales</taxon>
        <taxon>Methylococcaceae</taxon>
        <taxon>Methylogaea</taxon>
    </lineage>
</organism>
<dbReference type="KEGG" id="moz:MoryE10_19520"/>
<dbReference type="Proteomes" id="UP000824988">
    <property type="component" value="Chromosome"/>
</dbReference>
<dbReference type="InterPro" id="IPR006665">
    <property type="entry name" value="OmpA-like"/>
</dbReference>
<feature type="domain" description="OmpA-like" evidence="3">
    <location>
        <begin position="115"/>
        <end position="225"/>
    </location>
</feature>
<keyword evidence="5" id="KW-1185">Reference proteome</keyword>
<dbReference type="RefSeq" id="WP_221046936.1">
    <property type="nucleotide sequence ID" value="NZ_AP019782.1"/>
</dbReference>
<dbReference type="PROSITE" id="PS51257">
    <property type="entry name" value="PROKAR_LIPOPROTEIN"/>
    <property type="match status" value="1"/>
</dbReference>
<dbReference type="AlphaFoldDB" id="A0A8D4VPF0"/>
<dbReference type="EMBL" id="AP019782">
    <property type="protein sequence ID" value="BBL71346.1"/>
    <property type="molecule type" value="Genomic_DNA"/>
</dbReference>
<proteinExistence type="predicted"/>
<reference evidence="4" key="1">
    <citation type="submission" date="2019-06" db="EMBL/GenBank/DDBJ databases">
        <title>Complete genome sequence of Methylogaea oryzae strain JCM16910.</title>
        <authorList>
            <person name="Asakawa S."/>
        </authorList>
    </citation>
    <scope>NUCLEOTIDE SEQUENCE</scope>
    <source>
        <strain evidence="4">E10</strain>
    </source>
</reference>